<dbReference type="GO" id="GO:0015768">
    <property type="term" value="P:maltose transport"/>
    <property type="evidence" value="ECO:0007669"/>
    <property type="project" value="TreeGrafter"/>
</dbReference>
<dbReference type="eggNOG" id="COG2182">
    <property type="taxonomic scope" value="Bacteria"/>
</dbReference>
<dbReference type="Proteomes" id="UP000000503">
    <property type="component" value="Chromosome"/>
</dbReference>
<evidence type="ECO:0000313" key="5">
    <source>
        <dbReference type="Proteomes" id="UP000000503"/>
    </source>
</evidence>
<protein>
    <submittedName>
        <fullName evidence="4">Extracellular solute-binding protein family 1</fullName>
    </submittedName>
</protein>
<dbReference type="EMBL" id="CP002868">
    <property type="protein sequence ID" value="AEJ20042.1"/>
    <property type="molecule type" value="Genomic_DNA"/>
</dbReference>
<name>F8F423_GRAC1</name>
<dbReference type="OrthoDB" id="383937at2"/>
<dbReference type="GO" id="GO:0055052">
    <property type="term" value="C:ATP-binding cassette (ABC) transporter complex, substrate-binding subunit-containing"/>
    <property type="evidence" value="ECO:0007669"/>
    <property type="project" value="TreeGrafter"/>
</dbReference>
<evidence type="ECO:0000256" key="1">
    <source>
        <dbReference type="ARBA" id="ARBA00008520"/>
    </source>
</evidence>
<keyword evidence="5" id="KW-1185">Reference proteome</keyword>
<dbReference type="PANTHER" id="PTHR30061:SF50">
    <property type="entry name" value="MALTOSE_MALTODEXTRIN-BINDING PERIPLASMIC PROTEIN"/>
    <property type="match status" value="1"/>
</dbReference>
<comment type="similarity">
    <text evidence="1">Belongs to the bacterial solute-binding protein 1 family.</text>
</comment>
<keyword evidence="2" id="KW-0813">Transport</keyword>
<reference evidence="5" key="1">
    <citation type="journal article" date="2013" name="Stand. Genomic Sci.">
        <title>Genome sequence of the thermophilic fresh-water bacterium Spirochaeta caldaria type strain (H1(T)), reclassification of Spirochaeta caldaria, Spirochaeta stenostrepta, and Spirochaeta zuelzerae in the genus Treponema as Treponema caldaria comb. nov., Treponema stenostrepta comb. nov., and Treponema zuelzerae comb. nov., and emendation of the genus Treponema.</title>
        <authorList>
            <person name="Abt B."/>
            <person name="Goker M."/>
            <person name="Scheuner C."/>
            <person name="Han C."/>
            <person name="Lu M."/>
            <person name="Misra M."/>
            <person name="Lapidus A."/>
            <person name="Nolan M."/>
            <person name="Lucas S."/>
            <person name="Hammon N."/>
            <person name="Deshpande S."/>
            <person name="Cheng J.F."/>
            <person name="Tapia R."/>
            <person name="Goodwin L.A."/>
            <person name="Pitluck S."/>
            <person name="Liolios K."/>
            <person name="Pagani I."/>
            <person name="Ivanova N."/>
            <person name="Mavromatis K."/>
            <person name="Mikhailova N."/>
            <person name="Huntemann M."/>
            <person name="Pati A."/>
            <person name="Chen A."/>
            <person name="Palaniappan K."/>
            <person name="Land M."/>
            <person name="Hauser L."/>
            <person name="Jeffries C.D."/>
            <person name="Rohde M."/>
            <person name="Spring S."/>
            <person name="Gronow S."/>
            <person name="Detter J.C."/>
            <person name="Bristow J."/>
            <person name="Eisen J.A."/>
            <person name="Markowitz V."/>
            <person name="Hugenholtz P."/>
            <person name="Kyrpides N.C."/>
            <person name="Woyke T."/>
            <person name="Klenk H.P."/>
        </authorList>
    </citation>
    <scope>NUCLEOTIDE SEQUENCE</scope>
    <source>
        <strain evidence="5">ATCC 51460 / DSM 7334 / H1</strain>
    </source>
</reference>
<organism evidence="4 5">
    <name type="scientific">Gracilinema caldarium (strain ATCC 51460 / DSM 7334 / H1)</name>
    <name type="common">Treponema caldarium</name>
    <dbReference type="NCBI Taxonomy" id="744872"/>
    <lineage>
        <taxon>Bacteria</taxon>
        <taxon>Pseudomonadati</taxon>
        <taxon>Spirochaetota</taxon>
        <taxon>Spirochaetia</taxon>
        <taxon>Spirochaetales</taxon>
        <taxon>Breznakiellaceae</taxon>
        <taxon>Gracilinema</taxon>
    </lineage>
</organism>
<dbReference type="AlphaFoldDB" id="F8F423"/>
<dbReference type="RefSeq" id="WP_013969333.1">
    <property type="nucleotide sequence ID" value="NC_015732.1"/>
</dbReference>
<dbReference type="Pfam" id="PF13416">
    <property type="entry name" value="SBP_bac_8"/>
    <property type="match status" value="1"/>
</dbReference>
<dbReference type="GO" id="GO:1901982">
    <property type="term" value="F:maltose binding"/>
    <property type="evidence" value="ECO:0007669"/>
    <property type="project" value="TreeGrafter"/>
</dbReference>
<evidence type="ECO:0000313" key="4">
    <source>
        <dbReference type="EMBL" id="AEJ20042.1"/>
    </source>
</evidence>
<dbReference type="InterPro" id="IPR006059">
    <property type="entry name" value="SBP"/>
</dbReference>
<dbReference type="GO" id="GO:0042956">
    <property type="term" value="P:maltodextrin transmembrane transport"/>
    <property type="evidence" value="ECO:0007669"/>
    <property type="project" value="TreeGrafter"/>
</dbReference>
<dbReference type="HOGENOM" id="CLU_031285_10_0_12"/>
<dbReference type="PANTHER" id="PTHR30061">
    <property type="entry name" value="MALTOSE-BINDING PERIPLASMIC PROTEIN"/>
    <property type="match status" value="1"/>
</dbReference>
<dbReference type="Gene3D" id="3.40.190.10">
    <property type="entry name" value="Periplasmic binding protein-like II"/>
    <property type="match status" value="2"/>
</dbReference>
<dbReference type="CDD" id="cd14748">
    <property type="entry name" value="PBP2_UgpB"/>
    <property type="match status" value="1"/>
</dbReference>
<sequence length="443" mass="49054">MKRIISIVMVLIVGGALVFASGQKETGDGTQSTKPEKIVYWTSMTPPESIVLKEMVDTYNKTHSGVIVEFVQVPGSETDISKLMTAVRGGTGPDVYQLDRFTVAQRAAAGVLEDLTAMVQKNDANLSSKYLPFAWAETQYKGRTYALPFDTDARVLYYNKDMIKAAGFDPEIFNPKNGPLTIDQIKQIAQKIDKTDANGNYTQVGFIPYDTTYSQGWHYTWGFVFGGKFADLNAMKVTPTNPGVVKAFQFMKDWAAMMGPQKVQTFISTYAPPNPPPEQHPFLIGKVSMMVSGDWVLNSIKQYAPNLNYGVTYIPIPEKGASPQTWSGGWSFVIPKGSKHVAAAYDFISWMAGPEGQKMYIIGTSHMPTYKALVDDDALYEGDHKFFKQLLTNSNSRPPLPVGGLYWDALTQAQNAVTLKQADPVQVLQQAYDTVQPQLDQVK</sequence>
<evidence type="ECO:0000256" key="2">
    <source>
        <dbReference type="ARBA" id="ARBA00022448"/>
    </source>
</evidence>
<keyword evidence="3" id="KW-0732">Signal</keyword>
<dbReference type="SUPFAM" id="SSF53850">
    <property type="entry name" value="Periplasmic binding protein-like II"/>
    <property type="match status" value="1"/>
</dbReference>
<dbReference type="KEGG" id="scd:Spica_1909"/>
<dbReference type="STRING" id="744872.Spica_1909"/>
<evidence type="ECO:0000256" key="3">
    <source>
        <dbReference type="ARBA" id="ARBA00022729"/>
    </source>
</evidence>
<accession>F8F423</accession>
<gene>
    <name evidence="4" type="ordered locus">Spica_1909</name>
</gene>
<proteinExistence type="inferred from homology"/>